<gene>
    <name evidence="3" type="ORF">M153_4580002643</name>
</gene>
<evidence type="ECO:0000313" key="3">
    <source>
        <dbReference type="EMBL" id="KRH93976.1"/>
    </source>
</evidence>
<feature type="chain" id="PRO_5006399000" evidence="2">
    <location>
        <begin position="22"/>
        <end position="515"/>
    </location>
</feature>
<evidence type="ECO:0000256" key="2">
    <source>
        <dbReference type="SAM" id="SignalP"/>
    </source>
</evidence>
<dbReference type="Proteomes" id="UP000051530">
    <property type="component" value="Unassembled WGS sequence"/>
</dbReference>
<name>A0A0R0LXW3_9MICR</name>
<feature type="region of interest" description="Disordered" evidence="1">
    <location>
        <begin position="361"/>
        <end position="395"/>
    </location>
</feature>
<feature type="region of interest" description="Disordered" evidence="1">
    <location>
        <begin position="226"/>
        <end position="261"/>
    </location>
</feature>
<feature type="region of interest" description="Disordered" evidence="1">
    <location>
        <begin position="461"/>
        <end position="495"/>
    </location>
</feature>
<comment type="caution">
    <text evidence="3">The sequence shown here is derived from an EMBL/GenBank/DDBJ whole genome shotgun (WGS) entry which is preliminary data.</text>
</comment>
<accession>A0A0R0LXW3</accession>
<feature type="compositionally biased region" description="Basic and acidic residues" evidence="1">
    <location>
        <begin position="380"/>
        <end position="395"/>
    </location>
</feature>
<feature type="signal peptide" evidence="2">
    <location>
        <begin position="1"/>
        <end position="21"/>
    </location>
</feature>
<dbReference type="EMBL" id="LGUB01000165">
    <property type="protein sequence ID" value="KRH93976.1"/>
    <property type="molecule type" value="Genomic_DNA"/>
</dbReference>
<feature type="region of interest" description="Disordered" evidence="1">
    <location>
        <begin position="312"/>
        <end position="345"/>
    </location>
</feature>
<sequence>MVVKVFISQFCIFFLTIMIDCTEVNNSNKKFIAKKKYKEKSCLKESKVDQTSKKTIQSSYKYCLPGLSDVQQIKSEDSDAVHSQNVHYRTYKNKDQSPKSFYRCYKPQYKKQFSKKIEVAPRYQSKKNIKKNDKKNDIKQVKSSKHHQSHDESIDCKFVKPCKASDNDQVSTKVLEPKQDRRVQKIQRVDTKENLPRYRKRVYSSNKKYEFSGRCFHNLKFFDSTRRNQQSTHHKLDVSDNPEPDETEEIKTSESLSHKSISEKIHPDYETGSLYKGCSDLLKNLEQESFYLTSESCKDQIKELTNELEKLLSDENDESPNSSYRTCSDLQESREQEGSNHQFEDCEDKIKELTNELEKLLSDENDESTDSSYRTCSDLQESREQESSNHQFEDCEDKIKELTKELEKLLSDENDESTDSENKICSDLQESNVQESSDHQFEDCEDQIKELTKELEKLLSDENDESMNSSYRTCLDLQESREQESSNIPSEDCEDQIRKITEELEKLLSDENNDN</sequence>
<feature type="compositionally biased region" description="Polar residues" evidence="1">
    <location>
        <begin position="319"/>
        <end position="330"/>
    </location>
</feature>
<reference evidence="3 4" key="1">
    <citation type="submission" date="2015-07" db="EMBL/GenBank/DDBJ databases">
        <title>The genome of Pseudoloma neurophilia, a relevant intracellular parasite of the zebrafish.</title>
        <authorList>
            <person name="Ndikumana S."/>
            <person name="Pelin A."/>
            <person name="Sanders J."/>
            <person name="Corradi N."/>
        </authorList>
    </citation>
    <scope>NUCLEOTIDE SEQUENCE [LARGE SCALE GENOMIC DNA]</scope>
    <source>
        <strain evidence="3 4">MK1</strain>
    </source>
</reference>
<feature type="compositionally biased region" description="Polar residues" evidence="1">
    <location>
        <begin position="370"/>
        <end position="379"/>
    </location>
</feature>
<dbReference type="VEuPathDB" id="MicrosporidiaDB:M153_4580002643"/>
<dbReference type="InterPro" id="IPR016024">
    <property type="entry name" value="ARM-type_fold"/>
</dbReference>
<organism evidence="3 4">
    <name type="scientific">Pseudoloma neurophilia</name>
    <dbReference type="NCBI Taxonomy" id="146866"/>
    <lineage>
        <taxon>Eukaryota</taxon>
        <taxon>Fungi</taxon>
        <taxon>Fungi incertae sedis</taxon>
        <taxon>Microsporidia</taxon>
        <taxon>Pseudoloma</taxon>
    </lineage>
</organism>
<dbReference type="SUPFAM" id="SSF48371">
    <property type="entry name" value="ARM repeat"/>
    <property type="match status" value="1"/>
</dbReference>
<dbReference type="AlphaFoldDB" id="A0A0R0LXW3"/>
<feature type="compositionally biased region" description="Basic and acidic residues" evidence="1">
    <location>
        <begin position="130"/>
        <end position="140"/>
    </location>
</feature>
<feature type="region of interest" description="Disordered" evidence="1">
    <location>
        <begin position="121"/>
        <end position="152"/>
    </location>
</feature>
<evidence type="ECO:0000313" key="4">
    <source>
        <dbReference type="Proteomes" id="UP000051530"/>
    </source>
</evidence>
<protein>
    <submittedName>
        <fullName evidence="3">Uncharacterized protein</fullName>
    </submittedName>
</protein>
<keyword evidence="2" id="KW-0732">Signal</keyword>
<feature type="compositionally biased region" description="Basic and acidic residues" evidence="1">
    <location>
        <begin position="331"/>
        <end position="345"/>
    </location>
</feature>
<evidence type="ECO:0000256" key="1">
    <source>
        <dbReference type="SAM" id="MobiDB-lite"/>
    </source>
</evidence>
<feature type="compositionally biased region" description="Basic and acidic residues" evidence="1">
    <location>
        <begin position="249"/>
        <end position="261"/>
    </location>
</feature>
<proteinExistence type="predicted"/>
<keyword evidence="4" id="KW-1185">Reference proteome</keyword>